<dbReference type="InterPro" id="IPR025259">
    <property type="entry name" value="CCDC34/181"/>
</dbReference>
<organism evidence="3 4">
    <name type="scientific">Anolis carolinensis</name>
    <name type="common">Green anole</name>
    <name type="synonym">American chameleon</name>
    <dbReference type="NCBI Taxonomy" id="28377"/>
    <lineage>
        <taxon>Eukaryota</taxon>
        <taxon>Metazoa</taxon>
        <taxon>Chordata</taxon>
        <taxon>Craniata</taxon>
        <taxon>Vertebrata</taxon>
        <taxon>Euteleostomi</taxon>
        <taxon>Lepidosauria</taxon>
        <taxon>Squamata</taxon>
        <taxon>Bifurcata</taxon>
        <taxon>Unidentata</taxon>
        <taxon>Episquamata</taxon>
        <taxon>Toxicofera</taxon>
        <taxon>Iguania</taxon>
        <taxon>Dactyloidae</taxon>
        <taxon>Anolis</taxon>
    </lineage>
</organism>
<evidence type="ECO:0000259" key="2">
    <source>
        <dbReference type="Pfam" id="PF13904"/>
    </source>
</evidence>
<sequence>MPTSTPPRPTRGAAHSTPPSAASSDADLEGGRRASLYSLISQSLQGCNRREQEEGASSRSGIPQRMRHHSAEHSNDTNTEDLSSLENSLSPWEEWFICKEKELRARFQAQAMEAMHKEMEKIKEDEEREKKKIIAAEKHKEWVQRKNEEVKREKRERERKLSKEMAEKAAKELKKAQSKEKAREVYLEWLKKKNTEEVQKKKDEKVCLIPVCHFKKK</sequence>
<feature type="domain" description="Coiled-coil" evidence="2">
    <location>
        <begin position="89"/>
        <end position="205"/>
    </location>
</feature>
<feature type="compositionally biased region" description="Low complexity" evidence="1">
    <location>
        <begin position="13"/>
        <end position="25"/>
    </location>
</feature>
<dbReference type="PANTHER" id="PTHR23247:SF2">
    <property type="entry name" value="COILED-COIL DOMAIN-CONTAINING PROTEIN 34"/>
    <property type="match status" value="1"/>
</dbReference>
<feature type="region of interest" description="Disordered" evidence="1">
    <location>
        <begin position="1"/>
        <end position="85"/>
    </location>
</feature>
<feature type="compositionally biased region" description="Polar residues" evidence="1">
    <location>
        <begin position="76"/>
        <end position="85"/>
    </location>
</feature>
<dbReference type="Pfam" id="PF13904">
    <property type="entry name" value="CCDC34"/>
    <property type="match status" value="1"/>
</dbReference>
<evidence type="ECO:0000313" key="4">
    <source>
        <dbReference type="Proteomes" id="UP000001646"/>
    </source>
</evidence>
<reference evidence="3" key="1">
    <citation type="submission" date="2009-12" db="EMBL/GenBank/DDBJ databases">
        <title>The Genome Sequence of Anolis carolinensis (Green Anole Lizard).</title>
        <authorList>
            <consortium name="The Genome Sequencing Platform"/>
            <person name="Di Palma F."/>
            <person name="Alfoldi J."/>
            <person name="Heiman D."/>
            <person name="Young S."/>
            <person name="Grabherr M."/>
            <person name="Johnson J."/>
            <person name="Lander E.S."/>
            <person name="Lindblad-Toh K."/>
        </authorList>
    </citation>
    <scope>NUCLEOTIDE SEQUENCE [LARGE SCALE GENOMIC DNA]</scope>
    <source>
        <strain evidence="3">JBL SC #1</strain>
    </source>
</reference>
<protein>
    <submittedName>
        <fullName evidence="3">Coiled-coil domain containing 34</fullName>
    </submittedName>
</protein>
<dbReference type="AlphaFoldDB" id="A0A803SQU6"/>
<evidence type="ECO:0000313" key="3">
    <source>
        <dbReference type="Ensembl" id="ENSACAP00000025336.1"/>
    </source>
</evidence>
<dbReference type="InParanoid" id="A0A803SQU6"/>
<dbReference type="PANTHER" id="PTHR23247">
    <property type="entry name" value="NY-REN-41 ANTIGEN L15 -RELATED"/>
    <property type="match status" value="1"/>
</dbReference>
<proteinExistence type="predicted"/>
<evidence type="ECO:0000256" key="1">
    <source>
        <dbReference type="SAM" id="MobiDB-lite"/>
    </source>
</evidence>
<accession>A0A803SQU6</accession>
<keyword evidence="4" id="KW-1185">Reference proteome</keyword>
<feature type="region of interest" description="Disordered" evidence="1">
    <location>
        <begin position="143"/>
        <end position="175"/>
    </location>
</feature>
<dbReference type="InterPro" id="IPR045323">
    <property type="entry name" value="CCDC34"/>
</dbReference>
<name>A0A803SQU6_ANOCA</name>
<dbReference type="GeneTree" id="ENSGT00730000111271"/>
<reference evidence="3" key="2">
    <citation type="submission" date="2025-08" db="UniProtKB">
        <authorList>
            <consortium name="Ensembl"/>
        </authorList>
    </citation>
    <scope>IDENTIFICATION</scope>
</reference>
<dbReference type="Proteomes" id="UP000001646">
    <property type="component" value="Unplaced"/>
</dbReference>
<dbReference type="Ensembl" id="ENSACAT00000046199.1">
    <property type="protein sequence ID" value="ENSACAP00000025336.1"/>
    <property type="gene ID" value="ENSACAG00000041113.1"/>
</dbReference>
<reference evidence="3" key="3">
    <citation type="submission" date="2025-09" db="UniProtKB">
        <authorList>
            <consortium name="Ensembl"/>
        </authorList>
    </citation>
    <scope>IDENTIFICATION</scope>
</reference>